<dbReference type="AlphaFoldDB" id="A0A3Q7GCF2"/>
<dbReference type="InParanoid" id="A0A3Q7GCF2"/>
<dbReference type="Gramene" id="Solyc05g005333.1.1">
    <property type="protein sequence ID" value="Solyc05g005333.1.1"/>
    <property type="gene ID" value="Solyc05g005333.1"/>
</dbReference>
<name>A0A3Q7GCF2_SOLLC</name>
<proteinExistence type="predicted"/>
<organism evidence="1">
    <name type="scientific">Solanum lycopersicum</name>
    <name type="common">Tomato</name>
    <name type="synonym">Lycopersicon esculentum</name>
    <dbReference type="NCBI Taxonomy" id="4081"/>
    <lineage>
        <taxon>Eukaryota</taxon>
        <taxon>Viridiplantae</taxon>
        <taxon>Streptophyta</taxon>
        <taxon>Embryophyta</taxon>
        <taxon>Tracheophyta</taxon>
        <taxon>Spermatophyta</taxon>
        <taxon>Magnoliopsida</taxon>
        <taxon>eudicotyledons</taxon>
        <taxon>Gunneridae</taxon>
        <taxon>Pentapetalae</taxon>
        <taxon>asterids</taxon>
        <taxon>lamiids</taxon>
        <taxon>Solanales</taxon>
        <taxon>Solanaceae</taxon>
        <taxon>Solanoideae</taxon>
        <taxon>Solaneae</taxon>
        <taxon>Solanum</taxon>
        <taxon>Solanum subgen. Lycopersicon</taxon>
    </lineage>
</organism>
<keyword evidence="2" id="KW-1185">Reference proteome</keyword>
<evidence type="ECO:0000313" key="2">
    <source>
        <dbReference type="Proteomes" id="UP000004994"/>
    </source>
</evidence>
<reference evidence="1" key="2">
    <citation type="submission" date="2019-01" db="UniProtKB">
        <authorList>
            <consortium name="EnsemblPlants"/>
        </authorList>
    </citation>
    <scope>IDENTIFICATION</scope>
    <source>
        <strain evidence="1">cv. Heinz 1706</strain>
    </source>
</reference>
<dbReference type="Proteomes" id="UP000004994">
    <property type="component" value="Chromosome 5"/>
</dbReference>
<protein>
    <submittedName>
        <fullName evidence="1">Uncharacterized protein</fullName>
    </submittedName>
</protein>
<sequence length="236" mass="28432">TYPQYHKQHIYHITKYVECLSDQDNIQLGYDQVRFDEVDSRPKRYEPRRNIPTISQNRGNIKLGYDQVRVDEVDSRPKRYDPRRNISTISQSMWNVYQTETTFNFGMIKCELMKLIVGPKRYELQRNISTISQSMWNVYQSETTFNLGMIKCEFMKLIVDERDMSHDGETRKNTIVFDRHVNKYSCPNLFFQQHIYHITKYVECLSDQDNIQLGYGQVRVDEVDSRPKRYEPRQWN</sequence>
<evidence type="ECO:0000313" key="1">
    <source>
        <dbReference type="EnsemblPlants" id="Solyc05g005333.1.1"/>
    </source>
</evidence>
<dbReference type="EnsemblPlants" id="Solyc05g005333.1.1">
    <property type="protein sequence ID" value="Solyc05g005333.1.1"/>
    <property type="gene ID" value="Solyc05g005333.1"/>
</dbReference>
<reference evidence="1" key="1">
    <citation type="journal article" date="2012" name="Nature">
        <title>The tomato genome sequence provides insights into fleshy fruit evolution.</title>
        <authorList>
            <consortium name="Tomato Genome Consortium"/>
        </authorList>
    </citation>
    <scope>NUCLEOTIDE SEQUENCE [LARGE SCALE GENOMIC DNA]</scope>
    <source>
        <strain evidence="1">cv. Heinz 1706</strain>
    </source>
</reference>
<accession>A0A3Q7GCF2</accession>